<evidence type="ECO:0000313" key="6">
    <source>
        <dbReference type="Proteomes" id="UP000292702"/>
    </source>
</evidence>
<feature type="domain" description="YDG" evidence="4">
    <location>
        <begin position="13"/>
        <end position="164"/>
    </location>
</feature>
<dbReference type="PANTHER" id="PTHR14140:SF27">
    <property type="entry name" value="OS04G0289800 PROTEIN"/>
    <property type="match status" value="1"/>
</dbReference>
<name>A0A4R0RAT6_9APHY</name>
<dbReference type="GO" id="GO:0061630">
    <property type="term" value="F:ubiquitin protein ligase activity"/>
    <property type="evidence" value="ECO:0007669"/>
    <property type="project" value="TreeGrafter"/>
</dbReference>
<dbReference type="Pfam" id="PF02182">
    <property type="entry name" value="SAD_SRA"/>
    <property type="match status" value="1"/>
</dbReference>
<dbReference type="InterPro" id="IPR045134">
    <property type="entry name" value="UHRF1/2-like"/>
</dbReference>
<dbReference type="Proteomes" id="UP000292702">
    <property type="component" value="Unassembled WGS sequence"/>
</dbReference>
<comment type="subcellular location">
    <subcellularLocation>
        <location evidence="2">Nucleus</location>
    </subcellularLocation>
</comment>
<dbReference type="PANTHER" id="PTHR14140">
    <property type="entry name" value="E3 UBIQUITIN-PROTEIN LIGASE UHRF-RELATED"/>
    <property type="match status" value="1"/>
</dbReference>
<feature type="region of interest" description="Disordered" evidence="3">
    <location>
        <begin position="187"/>
        <end position="270"/>
    </location>
</feature>
<evidence type="ECO:0000256" key="2">
    <source>
        <dbReference type="PROSITE-ProRule" id="PRU00358"/>
    </source>
</evidence>
<dbReference type="InterPro" id="IPR015947">
    <property type="entry name" value="PUA-like_sf"/>
</dbReference>
<dbReference type="SMART" id="SM00466">
    <property type="entry name" value="SRA"/>
    <property type="match status" value="1"/>
</dbReference>
<dbReference type="GO" id="GO:0016567">
    <property type="term" value="P:protein ubiquitination"/>
    <property type="evidence" value="ECO:0007669"/>
    <property type="project" value="TreeGrafter"/>
</dbReference>
<dbReference type="InterPro" id="IPR003105">
    <property type="entry name" value="SRA_YDG"/>
</dbReference>
<feature type="compositionally biased region" description="Basic and acidic residues" evidence="3">
    <location>
        <begin position="187"/>
        <end position="208"/>
    </location>
</feature>
<gene>
    <name evidence="5" type="ORF">EIP91_004746</name>
</gene>
<dbReference type="PROSITE" id="PS51015">
    <property type="entry name" value="YDG"/>
    <property type="match status" value="1"/>
</dbReference>
<dbReference type="Gene3D" id="2.30.280.10">
    <property type="entry name" value="SRA-YDG"/>
    <property type="match status" value="1"/>
</dbReference>
<dbReference type="AlphaFoldDB" id="A0A4R0RAT6"/>
<dbReference type="GO" id="GO:0044027">
    <property type="term" value="P:negative regulation of gene expression via chromosomal CpG island methylation"/>
    <property type="evidence" value="ECO:0007669"/>
    <property type="project" value="TreeGrafter"/>
</dbReference>
<sequence length="270" mass="29964">MGLTPDPHIFGHVDPKHNPIGTTWATRKECSESRVHPGLLAGIFGSKNDGAYSVVLSGGYKDDVDEGETFTYTGAGGHDKHTVDGKARRVGPQKHDQTFDHPPNRALLISSKTGRPVRVVRGYKLMSIYAPPDGYRYDGLYRVVEAKLVVGKSGFKVCQFKFERLPGQGSLPIHSYHLNLNRVKKSDRAKLRDKAEREAVDSGARDGRPQASSSSAAPIRMKAERKWPSSSIQVKDERKWPDGVSFVDRPPGPEYLRMARARRVDDDDDA</sequence>
<protein>
    <recommendedName>
        <fullName evidence="4">YDG domain-containing protein</fullName>
    </recommendedName>
</protein>
<evidence type="ECO:0000256" key="1">
    <source>
        <dbReference type="ARBA" id="ARBA00023242"/>
    </source>
</evidence>
<comment type="caution">
    <text evidence="5">The sequence shown here is derived from an EMBL/GenBank/DDBJ whole genome shotgun (WGS) entry which is preliminary data.</text>
</comment>
<dbReference type="InterPro" id="IPR036987">
    <property type="entry name" value="SRA-YDG_sf"/>
</dbReference>
<evidence type="ECO:0000256" key="3">
    <source>
        <dbReference type="SAM" id="MobiDB-lite"/>
    </source>
</evidence>
<dbReference type="STRING" id="92696.A0A4R0RAT6"/>
<keyword evidence="6" id="KW-1185">Reference proteome</keyword>
<accession>A0A4R0RAT6</accession>
<reference evidence="5 6" key="1">
    <citation type="submission" date="2018-11" db="EMBL/GenBank/DDBJ databases">
        <title>Genome assembly of Steccherinum ochraceum LE-BIN_3174, the white-rot fungus of the Steccherinaceae family (The Residual Polyporoid clade, Polyporales, Basidiomycota).</title>
        <authorList>
            <person name="Fedorova T.V."/>
            <person name="Glazunova O.A."/>
            <person name="Landesman E.O."/>
            <person name="Moiseenko K.V."/>
            <person name="Psurtseva N.V."/>
            <person name="Savinova O.S."/>
            <person name="Shakhova N.V."/>
            <person name="Tyazhelova T.V."/>
            <person name="Vasina D.V."/>
        </authorList>
    </citation>
    <scope>NUCLEOTIDE SEQUENCE [LARGE SCALE GENOMIC DNA]</scope>
    <source>
        <strain evidence="5 6">LE-BIN_3174</strain>
    </source>
</reference>
<evidence type="ECO:0000313" key="5">
    <source>
        <dbReference type="EMBL" id="TCD63936.1"/>
    </source>
</evidence>
<keyword evidence="1 2" id="KW-0539">Nucleus</keyword>
<dbReference type="OrthoDB" id="2270193at2759"/>
<proteinExistence type="predicted"/>
<dbReference type="GO" id="GO:0005634">
    <property type="term" value="C:nucleus"/>
    <property type="evidence" value="ECO:0007669"/>
    <property type="project" value="UniProtKB-SubCell"/>
</dbReference>
<dbReference type="EMBL" id="RWJN01000265">
    <property type="protein sequence ID" value="TCD63936.1"/>
    <property type="molecule type" value="Genomic_DNA"/>
</dbReference>
<organism evidence="5 6">
    <name type="scientific">Steccherinum ochraceum</name>
    <dbReference type="NCBI Taxonomy" id="92696"/>
    <lineage>
        <taxon>Eukaryota</taxon>
        <taxon>Fungi</taxon>
        <taxon>Dikarya</taxon>
        <taxon>Basidiomycota</taxon>
        <taxon>Agaricomycotina</taxon>
        <taxon>Agaricomycetes</taxon>
        <taxon>Polyporales</taxon>
        <taxon>Steccherinaceae</taxon>
        <taxon>Steccherinum</taxon>
    </lineage>
</organism>
<evidence type="ECO:0000259" key="4">
    <source>
        <dbReference type="PROSITE" id="PS51015"/>
    </source>
</evidence>
<dbReference type="SUPFAM" id="SSF88697">
    <property type="entry name" value="PUA domain-like"/>
    <property type="match status" value="1"/>
</dbReference>